<dbReference type="SUPFAM" id="SSF54695">
    <property type="entry name" value="POZ domain"/>
    <property type="match status" value="1"/>
</dbReference>
<sequence>MVGIDENKKTFLIHEDLLCRESDKFNLQLRGPFKEAKTGKIPDCEEDPAHFAFFGEYLYRDGWVEKDGQIEHSSEWVLLARLYAMGERIGAKRFQDACLWKFLRHFTRDSQIADSEVCQLLEIIVTELPERNDNENPLRSVVLWYAASKLSRLQKYSAFKNHLLNSYPDLGGQILMWAGDIASQNKPVQLTSKPASRFLDEVEFV</sequence>
<accession>A0ABR1Y1P5</accession>
<evidence type="ECO:0000313" key="2">
    <source>
        <dbReference type="Proteomes" id="UP001456524"/>
    </source>
</evidence>
<dbReference type="EMBL" id="JBBWUH010000002">
    <property type="protein sequence ID" value="KAK8175106.1"/>
    <property type="molecule type" value="Genomic_DNA"/>
</dbReference>
<name>A0ABR1Y1P5_9PEZI</name>
<dbReference type="InterPro" id="IPR011333">
    <property type="entry name" value="SKP1/BTB/POZ_sf"/>
</dbReference>
<protein>
    <recommendedName>
        <fullName evidence="3">BTB domain-containing protein</fullName>
    </recommendedName>
</protein>
<comment type="caution">
    <text evidence="1">The sequence shown here is derived from an EMBL/GenBank/DDBJ whole genome shotgun (WGS) entry which is preliminary data.</text>
</comment>
<proteinExistence type="predicted"/>
<reference evidence="1 2" key="1">
    <citation type="journal article" date="2022" name="G3 (Bethesda)">
        <title>Enemy or ally: a genomic approach to elucidate the lifestyle of Phyllosticta citrichinaensis.</title>
        <authorList>
            <person name="Buijs V.A."/>
            <person name="Groenewald J.Z."/>
            <person name="Haridas S."/>
            <person name="LaButti K.M."/>
            <person name="Lipzen A."/>
            <person name="Martin F.M."/>
            <person name="Barry K."/>
            <person name="Grigoriev I.V."/>
            <person name="Crous P.W."/>
            <person name="Seidl M.F."/>
        </authorList>
    </citation>
    <scope>NUCLEOTIDE SEQUENCE [LARGE SCALE GENOMIC DNA]</scope>
    <source>
        <strain evidence="1 2">CBS 129764</strain>
    </source>
</reference>
<gene>
    <name evidence="1" type="ORF">IWX90DRAFT_99752</name>
</gene>
<dbReference type="Gene3D" id="3.30.710.10">
    <property type="entry name" value="Potassium Channel Kv1.1, Chain A"/>
    <property type="match status" value="1"/>
</dbReference>
<evidence type="ECO:0008006" key="3">
    <source>
        <dbReference type="Google" id="ProtNLM"/>
    </source>
</evidence>
<dbReference type="PANTHER" id="PTHR47843">
    <property type="entry name" value="BTB DOMAIN-CONTAINING PROTEIN-RELATED"/>
    <property type="match status" value="1"/>
</dbReference>
<dbReference type="Proteomes" id="UP001456524">
    <property type="component" value="Unassembled WGS sequence"/>
</dbReference>
<evidence type="ECO:0000313" key="1">
    <source>
        <dbReference type="EMBL" id="KAK8175106.1"/>
    </source>
</evidence>
<organism evidence="1 2">
    <name type="scientific">Phyllosticta citrichinensis</name>
    <dbReference type="NCBI Taxonomy" id="1130410"/>
    <lineage>
        <taxon>Eukaryota</taxon>
        <taxon>Fungi</taxon>
        <taxon>Dikarya</taxon>
        <taxon>Ascomycota</taxon>
        <taxon>Pezizomycotina</taxon>
        <taxon>Dothideomycetes</taxon>
        <taxon>Dothideomycetes incertae sedis</taxon>
        <taxon>Botryosphaeriales</taxon>
        <taxon>Phyllostictaceae</taxon>
        <taxon>Phyllosticta</taxon>
    </lineage>
</organism>
<keyword evidence="2" id="KW-1185">Reference proteome</keyword>